<gene>
    <name evidence="2" type="ORF">FC27_GL001102</name>
</gene>
<dbReference type="eggNOG" id="COG4709">
    <property type="taxonomic scope" value="Bacteria"/>
</dbReference>
<feature type="transmembrane region" description="Helical" evidence="1">
    <location>
        <begin position="146"/>
        <end position="172"/>
    </location>
</feature>
<evidence type="ECO:0000313" key="3">
    <source>
        <dbReference type="Proteomes" id="UP000051647"/>
    </source>
</evidence>
<name>A0A0R1SA40_9LACO</name>
<dbReference type="STRING" id="1423815.FC27_GL001102"/>
<dbReference type="PATRIC" id="fig|1423815.3.peg.1126"/>
<reference evidence="2 3" key="1">
    <citation type="journal article" date="2015" name="Genome Announc.">
        <title>Expanding the biotechnology potential of lactobacilli through comparative genomics of 213 strains and associated genera.</title>
        <authorList>
            <person name="Sun Z."/>
            <person name="Harris H.M."/>
            <person name="McCann A."/>
            <person name="Guo C."/>
            <person name="Argimon S."/>
            <person name="Zhang W."/>
            <person name="Yang X."/>
            <person name="Jeffery I.B."/>
            <person name="Cooney J.C."/>
            <person name="Kagawa T.F."/>
            <person name="Liu W."/>
            <person name="Song Y."/>
            <person name="Salvetti E."/>
            <person name="Wrobel A."/>
            <person name="Rasinkangas P."/>
            <person name="Parkhill J."/>
            <person name="Rea M.C."/>
            <person name="O'Sullivan O."/>
            <person name="Ritari J."/>
            <person name="Douillard F.P."/>
            <person name="Paul Ross R."/>
            <person name="Yang R."/>
            <person name="Briner A.E."/>
            <person name="Felis G.E."/>
            <person name="de Vos W.M."/>
            <person name="Barrangou R."/>
            <person name="Klaenhammer T.R."/>
            <person name="Caufield P.W."/>
            <person name="Cui Y."/>
            <person name="Zhang H."/>
            <person name="O'Toole P.W."/>
        </authorList>
    </citation>
    <scope>NUCLEOTIDE SEQUENCE [LARGE SCALE GENOMIC DNA]</scope>
    <source>
        <strain evidence="2 3">DSM 14857</strain>
    </source>
</reference>
<feature type="transmembrane region" description="Helical" evidence="1">
    <location>
        <begin position="119"/>
        <end position="139"/>
    </location>
</feature>
<sequence>MTDKAADQFIDKFEMYLQQLDKSERDDVVEFYREYLIDGKLDTADKINKKLGTPKHLARKILADYSIKMSEQNYQNDGYGFLTDNQKMKKNMIMIGLIILALLATPVAMPIAIGLIGVVLFFIVAAIFFTLLVLFLVALSIVGAIALIGVGFGVVFQSFLTSIFYIGVGLAVLGVDFIIVPLIVSFCKWLFDVLVVFFRWVGKKLLNGRNAPKKEGQDNA</sequence>
<dbReference type="OrthoDB" id="2242293at2"/>
<proteinExistence type="predicted"/>
<feature type="transmembrane region" description="Helical" evidence="1">
    <location>
        <begin position="92"/>
        <end position="113"/>
    </location>
</feature>
<keyword evidence="1" id="KW-0812">Transmembrane</keyword>
<dbReference type="SUPFAM" id="SSF82866">
    <property type="entry name" value="Multidrug efflux transporter AcrB transmembrane domain"/>
    <property type="match status" value="1"/>
</dbReference>
<keyword evidence="1" id="KW-0472">Membrane</keyword>
<dbReference type="AlphaFoldDB" id="A0A0R1SA40"/>
<dbReference type="RefSeq" id="WP_010625004.1">
    <property type="nucleotide sequence ID" value="NZ_AZFA01000022.1"/>
</dbReference>
<feature type="transmembrane region" description="Helical" evidence="1">
    <location>
        <begin position="178"/>
        <end position="201"/>
    </location>
</feature>
<organism evidence="2 3">
    <name type="scientific">Companilactobacillus versmoldensis DSM 14857 = KCTC 3814</name>
    <dbReference type="NCBI Taxonomy" id="1423815"/>
    <lineage>
        <taxon>Bacteria</taxon>
        <taxon>Bacillati</taxon>
        <taxon>Bacillota</taxon>
        <taxon>Bacilli</taxon>
        <taxon>Lactobacillales</taxon>
        <taxon>Lactobacillaceae</taxon>
        <taxon>Companilactobacillus</taxon>
    </lineage>
</organism>
<evidence type="ECO:0008006" key="4">
    <source>
        <dbReference type="Google" id="ProtNLM"/>
    </source>
</evidence>
<accession>A0A0R1SA40</accession>
<dbReference type="EMBL" id="AZFA01000022">
    <property type="protein sequence ID" value="KRL66029.1"/>
    <property type="molecule type" value="Genomic_DNA"/>
</dbReference>
<protein>
    <recommendedName>
        <fullName evidence="4">Integral membrane protein</fullName>
    </recommendedName>
</protein>
<evidence type="ECO:0000313" key="2">
    <source>
        <dbReference type="EMBL" id="KRL66029.1"/>
    </source>
</evidence>
<evidence type="ECO:0000256" key="1">
    <source>
        <dbReference type="SAM" id="Phobius"/>
    </source>
</evidence>
<comment type="caution">
    <text evidence="2">The sequence shown here is derived from an EMBL/GenBank/DDBJ whole genome shotgun (WGS) entry which is preliminary data.</text>
</comment>
<dbReference type="Pfam" id="PF22564">
    <property type="entry name" value="HAAS"/>
    <property type="match status" value="1"/>
</dbReference>
<dbReference type="Proteomes" id="UP000051647">
    <property type="component" value="Unassembled WGS sequence"/>
</dbReference>
<keyword evidence="1" id="KW-1133">Transmembrane helix</keyword>
<keyword evidence="3" id="KW-1185">Reference proteome</keyword>